<dbReference type="Proteomes" id="UP001224926">
    <property type="component" value="Chromosome"/>
</dbReference>
<protein>
    <submittedName>
        <fullName evidence="1">Uncharacterized protein</fullName>
    </submittedName>
</protein>
<organism evidence="1 2">
    <name type="scientific">Natrinema thermotolerans</name>
    <dbReference type="NCBI Taxonomy" id="121872"/>
    <lineage>
        <taxon>Archaea</taxon>
        <taxon>Methanobacteriati</taxon>
        <taxon>Methanobacteriota</taxon>
        <taxon>Stenosarchaea group</taxon>
        <taxon>Halobacteria</taxon>
        <taxon>Halobacteriales</taxon>
        <taxon>Natrialbaceae</taxon>
        <taxon>Natrinema</taxon>
    </lineage>
</organism>
<dbReference type="EMBL" id="CP101873">
    <property type="protein sequence ID" value="WMT07233.1"/>
    <property type="molecule type" value="Genomic_DNA"/>
</dbReference>
<dbReference type="RefSeq" id="WP_308986944.1">
    <property type="nucleotide sequence ID" value="NZ_CP101873.1"/>
</dbReference>
<evidence type="ECO:0000313" key="1">
    <source>
        <dbReference type="EMBL" id="WMT07233.1"/>
    </source>
</evidence>
<accession>A0AAF0T0U3</accession>
<dbReference type="AlphaFoldDB" id="A0AAF0T0U3"/>
<name>A0AAF0T0U3_9EURY</name>
<sequence length="225" mass="26120">MICEPSRMTEFPHWMHPRTAGDWIDDPDDIEVDIKAEYEDSNRRGATYENLAETLSHVAAVSRPDFLDEWDRVIAVTNGYTPRDDAQWKSDADFDAAEAFDYCYRYVTRQGAIYLSHVVAAQGENERGDFDRRPWSPRWDGRDPYQNPVELFTDIMSGDQMPPTPFMPIGEGQNYTSLDDLYEDLVSCDKLALRDHEGDWYVTPRTAWIDPKREEDDDVPLLPDR</sequence>
<keyword evidence="2" id="KW-1185">Reference proteome</keyword>
<dbReference type="GeneID" id="84215839"/>
<proteinExistence type="predicted"/>
<reference evidence="1 2" key="1">
    <citation type="submission" date="2022-07" db="EMBL/GenBank/DDBJ databases">
        <title>Two temperate virus in Haloterrigena jeotgali A29.</title>
        <authorList>
            <person name="Deng X."/>
        </authorList>
    </citation>
    <scope>NUCLEOTIDE SEQUENCE [LARGE SCALE GENOMIC DNA]</scope>
    <source>
        <strain evidence="1 2">A29</strain>
    </source>
</reference>
<evidence type="ECO:0000313" key="2">
    <source>
        <dbReference type="Proteomes" id="UP001224926"/>
    </source>
</evidence>
<gene>
    <name evidence="1" type="ORF">NP511_17820</name>
</gene>